<feature type="domain" description="ABC transporter" evidence="6">
    <location>
        <begin position="2"/>
        <end position="231"/>
    </location>
</feature>
<organism evidence="7 8">
    <name type="scientific">Billgrantia ethanolica</name>
    <dbReference type="NCBI Taxonomy" id="2733486"/>
    <lineage>
        <taxon>Bacteria</taxon>
        <taxon>Pseudomonadati</taxon>
        <taxon>Pseudomonadota</taxon>
        <taxon>Gammaproteobacteria</taxon>
        <taxon>Oceanospirillales</taxon>
        <taxon>Halomonadaceae</taxon>
        <taxon>Billgrantia</taxon>
    </lineage>
</organism>
<keyword evidence="8" id="KW-1185">Reference proteome</keyword>
<reference evidence="7 8" key="1">
    <citation type="journal article" date="2021" name="Front. Microbiol.">
        <title>Aerobic Denitrification and Heterotrophic Sulfur Oxidation in the Genus Halomonas Revealed by Six Novel Species Characterizations and Genome-Based Analysis.</title>
        <authorList>
            <person name="Wang L."/>
            <person name="Shao Z."/>
        </authorList>
    </citation>
    <scope>NUCLEOTIDE SEQUENCE [LARGE SCALE GENOMIC DNA]</scope>
    <source>
        <strain evidence="7 8">MCCC 1A11081</strain>
    </source>
</reference>
<dbReference type="CDD" id="cd03224">
    <property type="entry name" value="ABC_TM1139_LivF_branched"/>
    <property type="match status" value="1"/>
</dbReference>
<gene>
    <name evidence="7" type="primary">urtE</name>
    <name evidence="7" type="ORF">HOP53_10150</name>
</gene>
<sequence length="231" mass="25495">MLEARDLYSFYGKSPVLQGVNFKAGKGELFSILGRNGVGKTTLLKSIMGLTDGIKGTLRLKEESIGDLPTPERARRRIGYIPQGRAIIPRFTVKENILMGAFGREDGRREMPEGVLELFPILKEFMNRRGGDLSGGQQQQLAIARALALGPEVLLLDEPTEGIQPNIVQQIEEVIVHLNKKMGITILLVEQNIPFARRVSDKFIVLDKGRVAVAGSAEDLTDDVAHEFLAF</sequence>
<dbReference type="NCBIfam" id="TIGR03410">
    <property type="entry name" value="urea_trans_UrtE"/>
    <property type="match status" value="1"/>
</dbReference>
<comment type="similarity">
    <text evidence="1">Belongs to the ABC transporter superfamily.</text>
</comment>
<dbReference type="Gene3D" id="3.40.50.300">
    <property type="entry name" value="P-loop containing nucleotide triphosphate hydrolases"/>
    <property type="match status" value="1"/>
</dbReference>
<dbReference type="InterPro" id="IPR027417">
    <property type="entry name" value="P-loop_NTPase"/>
</dbReference>
<dbReference type="Proteomes" id="UP001320168">
    <property type="component" value="Unassembled WGS sequence"/>
</dbReference>
<evidence type="ECO:0000313" key="7">
    <source>
        <dbReference type="EMBL" id="MCE8003195.1"/>
    </source>
</evidence>
<evidence type="ECO:0000256" key="3">
    <source>
        <dbReference type="ARBA" id="ARBA00022741"/>
    </source>
</evidence>
<comment type="caution">
    <text evidence="7">The sequence shown here is derived from an EMBL/GenBank/DDBJ whole genome shotgun (WGS) entry which is preliminary data.</text>
</comment>
<dbReference type="InterPro" id="IPR052156">
    <property type="entry name" value="BCAA_Transport_ATP-bd_LivF"/>
</dbReference>
<evidence type="ECO:0000256" key="2">
    <source>
        <dbReference type="ARBA" id="ARBA00022448"/>
    </source>
</evidence>
<dbReference type="InterPro" id="IPR003593">
    <property type="entry name" value="AAA+_ATPase"/>
</dbReference>
<evidence type="ECO:0000313" key="8">
    <source>
        <dbReference type="Proteomes" id="UP001320168"/>
    </source>
</evidence>
<evidence type="ECO:0000256" key="5">
    <source>
        <dbReference type="ARBA" id="ARBA00022970"/>
    </source>
</evidence>
<evidence type="ECO:0000256" key="1">
    <source>
        <dbReference type="ARBA" id="ARBA00005417"/>
    </source>
</evidence>
<dbReference type="PROSITE" id="PS50893">
    <property type="entry name" value="ABC_TRANSPORTER_2"/>
    <property type="match status" value="1"/>
</dbReference>
<dbReference type="Pfam" id="PF00005">
    <property type="entry name" value="ABC_tran"/>
    <property type="match status" value="1"/>
</dbReference>
<evidence type="ECO:0000256" key="4">
    <source>
        <dbReference type="ARBA" id="ARBA00022840"/>
    </source>
</evidence>
<name>A0ABS9A570_9GAMM</name>
<protein>
    <submittedName>
        <fullName evidence="7">Urea ABC transporter ATP-binding subunit UrtE</fullName>
    </submittedName>
</protein>
<dbReference type="RefSeq" id="WP_234269922.1">
    <property type="nucleotide sequence ID" value="NZ_JABFTX010000002.1"/>
</dbReference>
<proteinExistence type="inferred from homology"/>
<dbReference type="PANTHER" id="PTHR43820:SF5">
    <property type="entry name" value="HIGH-AFFINITY BRANCHED-CHAIN AMINO ACID TRANSPORT ATP-BINDING PROTEIN"/>
    <property type="match status" value="1"/>
</dbReference>
<dbReference type="EMBL" id="JABFTX010000002">
    <property type="protein sequence ID" value="MCE8003195.1"/>
    <property type="molecule type" value="Genomic_DNA"/>
</dbReference>
<accession>A0ABS9A570</accession>
<dbReference type="GO" id="GO:0005524">
    <property type="term" value="F:ATP binding"/>
    <property type="evidence" value="ECO:0007669"/>
    <property type="project" value="UniProtKB-KW"/>
</dbReference>
<dbReference type="InterPro" id="IPR017780">
    <property type="entry name" value="ABC_transptr_urea_ATP-bd_UrtE"/>
</dbReference>
<dbReference type="InterPro" id="IPR003439">
    <property type="entry name" value="ABC_transporter-like_ATP-bd"/>
</dbReference>
<keyword evidence="4 7" id="KW-0067">ATP-binding</keyword>
<evidence type="ECO:0000259" key="6">
    <source>
        <dbReference type="PROSITE" id="PS50893"/>
    </source>
</evidence>
<dbReference type="PANTHER" id="PTHR43820">
    <property type="entry name" value="HIGH-AFFINITY BRANCHED-CHAIN AMINO ACID TRANSPORT ATP-BINDING PROTEIN LIVF"/>
    <property type="match status" value="1"/>
</dbReference>
<keyword evidence="2" id="KW-0813">Transport</keyword>
<keyword evidence="3" id="KW-0547">Nucleotide-binding</keyword>
<dbReference type="SMART" id="SM00382">
    <property type="entry name" value="AAA"/>
    <property type="match status" value="1"/>
</dbReference>
<dbReference type="SUPFAM" id="SSF52540">
    <property type="entry name" value="P-loop containing nucleoside triphosphate hydrolases"/>
    <property type="match status" value="1"/>
</dbReference>
<keyword evidence="5" id="KW-0029">Amino-acid transport</keyword>